<evidence type="ECO:0000313" key="2">
    <source>
        <dbReference type="EMBL" id="AMX19479.1"/>
    </source>
</evidence>
<gene>
    <name evidence="2" type="ORF">IEC338SC_2351</name>
</gene>
<organism evidence="2 3">
    <name type="scientific">Acinetobacter pittii</name>
    <name type="common">Acinetobacter genomosp. 3</name>
    <dbReference type="NCBI Taxonomy" id="48296"/>
    <lineage>
        <taxon>Bacteria</taxon>
        <taxon>Pseudomonadati</taxon>
        <taxon>Pseudomonadota</taxon>
        <taxon>Gammaproteobacteria</taxon>
        <taxon>Moraxellales</taxon>
        <taxon>Moraxellaceae</taxon>
        <taxon>Acinetobacter</taxon>
        <taxon>Acinetobacter calcoaceticus/baumannii complex</taxon>
    </lineage>
</organism>
<dbReference type="Proteomes" id="UP000076152">
    <property type="component" value="Chromosome"/>
</dbReference>
<evidence type="ECO:0000259" key="1">
    <source>
        <dbReference type="Pfam" id="PF18864"/>
    </source>
</evidence>
<dbReference type="EMBL" id="CP015145">
    <property type="protein sequence ID" value="AMX19479.1"/>
    <property type="molecule type" value="Genomic_DNA"/>
</dbReference>
<protein>
    <recommendedName>
        <fullName evidence="1">AbiTii domain-containing protein</fullName>
    </recommendedName>
</protein>
<accession>A0AB33BFR9</accession>
<evidence type="ECO:0000313" key="3">
    <source>
        <dbReference type="Proteomes" id="UP000076152"/>
    </source>
</evidence>
<dbReference type="AlphaFoldDB" id="A0AB33BFR9"/>
<dbReference type="InterPro" id="IPR041304">
    <property type="entry name" value="AbiTii"/>
</dbReference>
<reference evidence="2 3" key="1">
    <citation type="submission" date="2016-04" db="EMBL/GenBank/DDBJ databases">
        <title>Complete genome sequencing of OXA-72 bearing Acinetobacter pittii strain IEC338SC.</title>
        <authorList>
            <person name="Brasiliense D.M."/>
            <person name="Lima K.V."/>
            <person name="Souza C.O."/>
            <person name="Dutra L.G."/>
            <person name="Mamizuka E.M."/>
            <person name="Perez-Chaparro P.J."/>
            <person name="McCulloch J.A."/>
        </authorList>
    </citation>
    <scope>NUCLEOTIDE SEQUENCE [LARGE SCALE GENOMIC DNA]</scope>
    <source>
        <strain evidence="2 3">IEC338SC</strain>
    </source>
</reference>
<dbReference type="Pfam" id="PF18864">
    <property type="entry name" value="AbiTii"/>
    <property type="match status" value="1"/>
</dbReference>
<sequence length="219" mass="25793">MRLQNDLLIMNAILDLQRVILKPSSSIGNILHYIYLIARKLKSEELIKFCELEIYGYFKSNINEVPYYRWIKGNLLTKNTETGEIFTLPASDLESVKILRDSISRLENYNYDEKFFINITIDSNIDIELRRKHKIDNNFLIYLKVNKTEIDHAIYLIKSKALEFSCQLEDLNVLGDNWSFSEEEVKKITNYHIETVQNMANHGTNSTIIQNTEFNRFPK</sequence>
<feature type="domain" description="AbiTii" evidence="1">
    <location>
        <begin position="13"/>
        <end position="189"/>
    </location>
</feature>
<proteinExistence type="predicted"/>
<name>A0AB33BFR9_ACIPI</name>